<keyword evidence="3" id="KW-1185">Reference proteome</keyword>
<evidence type="ECO:0000256" key="1">
    <source>
        <dbReference type="SAM" id="MobiDB-lite"/>
    </source>
</evidence>
<evidence type="ECO:0008006" key="4">
    <source>
        <dbReference type="Google" id="ProtNLM"/>
    </source>
</evidence>
<evidence type="ECO:0000313" key="2">
    <source>
        <dbReference type="EMBL" id="MBL0422076.1"/>
    </source>
</evidence>
<dbReference type="EMBL" id="JAEQNA010000006">
    <property type="protein sequence ID" value="MBL0422076.1"/>
    <property type="molecule type" value="Genomic_DNA"/>
</dbReference>
<organism evidence="2 3">
    <name type="scientific">Ramlibacter aurantiacus</name>
    <dbReference type="NCBI Taxonomy" id="2801330"/>
    <lineage>
        <taxon>Bacteria</taxon>
        <taxon>Pseudomonadati</taxon>
        <taxon>Pseudomonadota</taxon>
        <taxon>Betaproteobacteria</taxon>
        <taxon>Burkholderiales</taxon>
        <taxon>Comamonadaceae</taxon>
        <taxon>Ramlibacter</taxon>
    </lineage>
</organism>
<accession>A0A937D8H3</accession>
<reference evidence="2" key="1">
    <citation type="submission" date="2021-01" db="EMBL/GenBank/DDBJ databases">
        <title>Ramlibacter sp. strain AW1 16S ribosomal RNA gene Genome sequencing and assembly.</title>
        <authorList>
            <person name="Kang M."/>
        </authorList>
    </citation>
    <scope>NUCLEOTIDE SEQUENCE</scope>
    <source>
        <strain evidence="2">AW1</strain>
    </source>
</reference>
<gene>
    <name evidence="2" type="ORF">JI739_17120</name>
</gene>
<dbReference type="AlphaFoldDB" id="A0A937D8H3"/>
<feature type="region of interest" description="Disordered" evidence="1">
    <location>
        <begin position="1"/>
        <end position="31"/>
    </location>
</feature>
<dbReference type="RefSeq" id="WP_201685144.1">
    <property type="nucleotide sequence ID" value="NZ_JAEQNA010000006.1"/>
</dbReference>
<name>A0A937D8H3_9BURK</name>
<proteinExistence type="predicted"/>
<comment type="caution">
    <text evidence="2">The sequence shown here is derived from an EMBL/GenBank/DDBJ whole genome shotgun (WGS) entry which is preliminary data.</text>
</comment>
<sequence length="93" mass="10454">MSARVPPRNVPTLTEVVQRPPHASSEPAGAREERLVQRILQRLEVDLDQRLREVIASLVVEQTRTLGPLVREELEASVRAAVLEALSQERDQP</sequence>
<evidence type="ECO:0000313" key="3">
    <source>
        <dbReference type="Proteomes" id="UP000613011"/>
    </source>
</evidence>
<dbReference type="Proteomes" id="UP000613011">
    <property type="component" value="Unassembled WGS sequence"/>
</dbReference>
<protein>
    <recommendedName>
        <fullName evidence="4">DUF2486 family protein</fullName>
    </recommendedName>
</protein>